<gene>
    <name evidence="1" type="ORF">HMPREF0179_05087</name>
</gene>
<evidence type="ECO:0000313" key="1">
    <source>
        <dbReference type="EMBL" id="EPC05802.1"/>
    </source>
</evidence>
<dbReference type="GeneID" id="78087792"/>
<reference evidence="1 2" key="2">
    <citation type="submission" date="2013-04" db="EMBL/GenBank/DDBJ databases">
        <title>The Genome Sequence of Bilophila wadsworthia 3_1_6.</title>
        <authorList>
            <consortium name="The Broad Institute Genomics Platform"/>
            <person name="Earl A."/>
            <person name="Ward D."/>
            <person name="Feldgarden M."/>
            <person name="Gevers D."/>
            <person name="Sibley C."/>
            <person name="Strauss J."/>
            <person name="Allen-Vercoe E."/>
            <person name="Walker B."/>
            <person name="Young S."/>
            <person name="Zeng Q."/>
            <person name="Gargeya S."/>
            <person name="Fitzgerald M."/>
            <person name="Haas B."/>
            <person name="Abouelleil A."/>
            <person name="Allen A.W."/>
            <person name="Alvarado L."/>
            <person name="Arachchi H.M."/>
            <person name="Berlin A.M."/>
            <person name="Chapman S.B."/>
            <person name="Gainer-Dewar J."/>
            <person name="Goldberg J."/>
            <person name="Griggs A."/>
            <person name="Gujja S."/>
            <person name="Hansen M."/>
            <person name="Howarth C."/>
            <person name="Imamovic A."/>
            <person name="Ireland A."/>
            <person name="Larimer J."/>
            <person name="McCowan C."/>
            <person name="Murphy C."/>
            <person name="Pearson M."/>
            <person name="Poon T.W."/>
            <person name="Priest M."/>
            <person name="Roberts A."/>
            <person name="Saif S."/>
            <person name="Shea T."/>
            <person name="Sisk P."/>
            <person name="Sykes S."/>
            <person name="Wortman J."/>
            <person name="Nusbaum C."/>
            <person name="Birren B."/>
        </authorList>
    </citation>
    <scope>NUCLEOTIDE SEQUENCE [LARGE SCALE GENOMIC DNA]</scope>
    <source>
        <strain evidence="1 2">3_1_6</strain>
    </source>
</reference>
<evidence type="ECO:0000313" key="2">
    <source>
        <dbReference type="Proteomes" id="UP000006034"/>
    </source>
</evidence>
<dbReference type="OrthoDB" id="5452822at2"/>
<dbReference type="RefSeq" id="WP_016360414.1">
    <property type="nucleotide sequence ID" value="NZ_KE150238.1"/>
</dbReference>
<dbReference type="EMBL" id="ADCP02000001">
    <property type="protein sequence ID" value="EPC05802.1"/>
    <property type="molecule type" value="Genomic_DNA"/>
</dbReference>
<dbReference type="eggNOG" id="ENOG50318DA">
    <property type="taxonomic scope" value="Bacteria"/>
</dbReference>
<organism evidence="1 2">
    <name type="scientific">Bilophila wadsworthia (strain 3_1_6)</name>
    <dbReference type="NCBI Taxonomy" id="563192"/>
    <lineage>
        <taxon>Bacteria</taxon>
        <taxon>Pseudomonadati</taxon>
        <taxon>Thermodesulfobacteriota</taxon>
        <taxon>Desulfovibrionia</taxon>
        <taxon>Desulfovibrionales</taxon>
        <taxon>Desulfovibrionaceae</taxon>
        <taxon>Bilophila</taxon>
    </lineage>
</organism>
<dbReference type="Proteomes" id="UP000006034">
    <property type="component" value="Unassembled WGS sequence"/>
</dbReference>
<accession>S2LBC7</accession>
<proteinExistence type="predicted"/>
<dbReference type="HOGENOM" id="CLU_1451805_0_0_7"/>
<sequence length="186" mass="21298">MYRDGALEELIKDLEEERASKRLRELDPELLLKPDIWIVTPEEGACEKCKSFAKKLFLKKPQRPHPNCKCKIQRILPEKTAQKALIKNTPIVTDLLRGDTSPLFLFFSATSVINVHIKNLNPVRCADVNIDSYNELGKESKSSYLLPLSSVVFTFSYFREAPVDWKLVLVTNFDDAQLLCTVKNIE</sequence>
<comment type="caution">
    <text evidence="1">The sequence shown here is derived from an EMBL/GenBank/DDBJ whole genome shotgun (WGS) entry which is preliminary data.</text>
</comment>
<dbReference type="AlphaFoldDB" id="S2LBC7"/>
<protein>
    <submittedName>
        <fullName evidence="1">Uncharacterized protein</fullName>
    </submittedName>
</protein>
<keyword evidence="2" id="KW-1185">Reference proteome</keyword>
<name>S2LBC7_BILW3</name>
<reference evidence="1 2" key="1">
    <citation type="submission" date="2010-10" db="EMBL/GenBank/DDBJ databases">
        <authorList>
            <consortium name="The Broad Institute Genome Sequencing Platform"/>
            <person name="Ward D."/>
            <person name="Earl A."/>
            <person name="Feldgarden M."/>
            <person name="Young S.K."/>
            <person name="Gargeya S."/>
            <person name="Zeng Q."/>
            <person name="Alvarado L."/>
            <person name="Berlin A."/>
            <person name="Bochicchio J."/>
            <person name="Chapman S.B."/>
            <person name="Chen Z."/>
            <person name="Freedman E."/>
            <person name="Gellesch M."/>
            <person name="Goldberg J."/>
            <person name="Griggs A."/>
            <person name="Gujja S."/>
            <person name="Heilman E."/>
            <person name="Heiman D."/>
            <person name="Howarth C."/>
            <person name="Mehta T."/>
            <person name="Neiman D."/>
            <person name="Pearson M."/>
            <person name="Roberts A."/>
            <person name="Saif S."/>
            <person name="Shea T."/>
            <person name="Shenoy N."/>
            <person name="Sisk P."/>
            <person name="Stolte C."/>
            <person name="Sykes S."/>
            <person name="White J."/>
            <person name="Yandava C."/>
            <person name="Allen-Vercoe E."/>
            <person name="Sibley C."/>
            <person name="Ambrose C.E."/>
            <person name="Strauss J."/>
            <person name="Daigneault M."/>
            <person name="Haas B."/>
            <person name="Nusbaum C."/>
            <person name="Birren B."/>
        </authorList>
    </citation>
    <scope>NUCLEOTIDE SEQUENCE [LARGE SCALE GENOMIC DNA]</scope>
    <source>
        <strain evidence="1 2">3_1_6</strain>
    </source>
</reference>